<evidence type="ECO:0000259" key="1">
    <source>
        <dbReference type="Pfam" id="PF01863"/>
    </source>
</evidence>
<dbReference type="PANTHER" id="PTHR30399:SF1">
    <property type="entry name" value="UTP PYROPHOSPHATASE"/>
    <property type="match status" value="1"/>
</dbReference>
<name>A0ABX7M333_9RHOO</name>
<feature type="domain" description="YgjP-like metallopeptidase" evidence="1">
    <location>
        <begin position="39"/>
        <end position="248"/>
    </location>
</feature>
<evidence type="ECO:0000313" key="2">
    <source>
        <dbReference type="EMBL" id="QSI76182.1"/>
    </source>
</evidence>
<gene>
    <name evidence="2" type="ORF">JY500_17145</name>
</gene>
<sequence>MLMKVVSRLLKATPPPPQQREIVFGQRTVPYTLKRSARKTLGMKIDAAGVTVTIPLRATITETEAFIRKNAAWLIEKLDARAARPAPARFDLADGAVLPVLGQPCTIRLQPGAGRARWIEGHFERELHLPLRPGQNPQLLLRRVLQRHALDYFGGRLDEYMHRLAMTHPGVPRPALSLTGAKTRWGSCSRHSGIRLNWRLIHFEHALIDYVVAHEVAHLIEMNHSPRFWSVVELLCPTWRDARAELKARGHALPEI</sequence>
<dbReference type="CDD" id="cd07344">
    <property type="entry name" value="M48_yhfN_like"/>
    <property type="match status" value="1"/>
</dbReference>
<accession>A0ABX7M333</accession>
<organism evidence="2 3">
    <name type="scientific">Niveibacterium microcysteis</name>
    <dbReference type="NCBI Taxonomy" id="2811415"/>
    <lineage>
        <taxon>Bacteria</taxon>
        <taxon>Pseudomonadati</taxon>
        <taxon>Pseudomonadota</taxon>
        <taxon>Betaproteobacteria</taxon>
        <taxon>Rhodocyclales</taxon>
        <taxon>Rhodocyclaceae</taxon>
        <taxon>Niveibacterium</taxon>
    </lineage>
</organism>
<protein>
    <submittedName>
        <fullName evidence="2">M48 family metallopeptidase</fullName>
    </submittedName>
</protein>
<dbReference type="Gene3D" id="3.30.2010.10">
    <property type="entry name" value="Metalloproteases ('zincins'), catalytic domain"/>
    <property type="match status" value="1"/>
</dbReference>
<dbReference type="EMBL" id="CP071060">
    <property type="protein sequence ID" value="QSI76182.1"/>
    <property type="molecule type" value="Genomic_DNA"/>
</dbReference>
<reference evidence="2 3" key="1">
    <citation type="submission" date="2021-02" db="EMBL/GenBank/DDBJ databases">
        <title>Niveibacterium changnyeongensis HC41.</title>
        <authorList>
            <person name="Kang M."/>
        </authorList>
    </citation>
    <scope>NUCLEOTIDE SEQUENCE [LARGE SCALE GENOMIC DNA]</scope>
    <source>
        <strain evidence="2 3">HC41</strain>
    </source>
</reference>
<dbReference type="InterPro" id="IPR002725">
    <property type="entry name" value="YgjP-like_metallopeptidase"/>
</dbReference>
<dbReference type="Proteomes" id="UP000663570">
    <property type="component" value="Chromosome"/>
</dbReference>
<dbReference type="InterPro" id="IPR053136">
    <property type="entry name" value="UTP_pyrophosphatase-like"/>
</dbReference>
<dbReference type="Pfam" id="PF01863">
    <property type="entry name" value="YgjP-like"/>
    <property type="match status" value="1"/>
</dbReference>
<keyword evidence="3" id="KW-1185">Reference proteome</keyword>
<evidence type="ECO:0000313" key="3">
    <source>
        <dbReference type="Proteomes" id="UP000663570"/>
    </source>
</evidence>
<dbReference type="PANTHER" id="PTHR30399">
    <property type="entry name" value="UNCHARACTERIZED PROTEIN YGJP"/>
    <property type="match status" value="1"/>
</dbReference>
<dbReference type="RefSeq" id="WP_206253936.1">
    <property type="nucleotide sequence ID" value="NZ_CP071060.1"/>
</dbReference>
<proteinExistence type="predicted"/>